<name>A0A8J5SPU3_ZIZPA</name>
<evidence type="ECO:0000313" key="2">
    <source>
        <dbReference type="EMBL" id="KAG8066683.1"/>
    </source>
</evidence>
<sequence>MSAAPARTAYGCVVCAEVAESVRDAPVTPPTRSRPRHHPHACGMPSCGRRSRHASERAARRGRSFAVAASVYGPSSSSSSSRRRMSRRSGRPTQQQQRAAHPPSGGACRYTSATPDGDAMLAGSS</sequence>
<organism evidence="2 3">
    <name type="scientific">Zizania palustris</name>
    <name type="common">Northern wild rice</name>
    <dbReference type="NCBI Taxonomy" id="103762"/>
    <lineage>
        <taxon>Eukaryota</taxon>
        <taxon>Viridiplantae</taxon>
        <taxon>Streptophyta</taxon>
        <taxon>Embryophyta</taxon>
        <taxon>Tracheophyta</taxon>
        <taxon>Spermatophyta</taxon>
        <taxon>Magnoliopsida</taxon>
        <taxon>Liliopsida</taxon>
        <taxon>Poales</taxon>
        <taxon>Poaceae</taxon>
        <taxon>BOP clade</taxon>
        <taxon>Oryzoideae</taxon>
        <taxon>Oryzeae</taxon>
        <taxon>Zizaniinae</taxon>
        <taxon>Zizania</taxon>
    </lineage>
</organism>
<evidence type="ECO:0000313" key="3">
    <source>
        <dbReference type="Proteomes" id="UP000729402"/>
    </source>
</evidence>
<proteinExistence type="predicted"/>
<protein>
    <submittedName>
        <fullName evidence="2">Uncharacterized protein</fullName>
    </submittedName>
</protein>
<gene>
    <name evidence="2" type="ORF">GUJ93_ZPchr0004g38168</name>
</gene>
<dbReference type="AlphaFoldDB" id="A0A8J5SPU3"/>
<evidence type="ECO:0000256" key="1">
    <source>
        <dbReference type="SAM" id="MobiDB-lite"/>
    </source>
</evidence>
<comment type="caution">
    <text evidence="2">The sequence shown here is derived from an EMBL/GenBank/DDBJ whole genome shotgun (WGS) entry which is preliminary data.</text>
</comment>
<feature type="compositionally biased region" description="Basic residues" evidence="1">
    <location>
        <begin position="81"/>
        <end position="90"/>
    </location>
</feature>
<reference evidence="2" key="1">
    <citation type="journal article" date="2021" name="bioRxiv">
        <title>Whole Genome Assembly and Annotation of Northern Wild Rice, Zizania palustris L., Supports a Whole Genome Duplication in the Zizania Genus.</title>
        <authorList>
            <person name="Haas M."/>
            <person name="Kono T."/>
            <person name="Macchietto M."/>
            <person name="Millas R."/>
            <person name="McGilp L."/>
            <person name="Shao M."/>
            <person name="Duquette J."/>
            <person name="Hirsch C.N."/>
            <person name="Kimball J."/>
        </authorList>
    </citation>
    <scope>NUCLEOTIDE SEQUENCE</scope>
    <source>
        <tissue evidence="2">Fresh leaf tissue</tissue>
    </source>
</reference>
<reference evidence="2" key="2">
    <citation type="submission" date="2021-02" db="EMBL/GenBank/DDBJ databases">
        <authorList>
            <person name="Kimball J.A."/>
            <person name="Haas M.W."/>
            <person name="Macchietto M."/>
            <person name="Kono T."/>
            <person name="Duquette J."/>
            <person name="Shao M."/>
        </authorList>
    </citation>
    <scope>NUCLEOTIDE SEQUENCE</scope>
    <source>
        <tissue evidence="2">Fresh leaf tissue</tissue>
    </source>
</reference>
<keyword evidence="3" id="KW-1185">Reference proteome</keyword>
<dbReference type="Proteomes" id="UP000729402">
    <property type="component" value="Unassembled WGS sequence"/>
</dbReference>
<dbReference type="EMBL" id="JAAALK010000285">
    <property type="protein sequence ID" value="KAG8066683.1"/>
    <property type="molecule type" value="Genomic_DNA"/>
</dbReference>
<accession>A0A8J5SPU3</accession>
<feature type="region of interest" description="Disordered" evidence="1">
    <location>
        <begin position="21"/>
        <end position="125"/>
    </location>
</feature>